<name>A0A1R0GVP3_9FUNG</name>
<reference evidence="8 9" key="1">
    <citation type="journal article" date="2016" name="Mol. Biol. Evol.">
        <title>Genome-Wide Survey of Gut Fungi (Harpellales) Reveals the First Horizontally Transferred Ubiquitin Gene from a Mosquito Host.</title>
        <authorList>
            <person name="Wang Y."/>
            <person name="White M.M."/>
            <person name="Kvist S."/>
            <person name="Moncalvo J.M."/>
        </authorList>
    </citation>
    <scope>NUCLEOTIDE SEQUENCE [LARGE SCALE GENOMIC DNA]</scope>
    <source>
        <strain evidence="8 9">ALG-7-W6</strain>
    </source>
</reference>
<keyword evidence="9" id="KW-1185">Reference proteome</keyword>
<dbReference type="InterPro" id="IPR020846">
    <property type="entry name" value="MFS_dom"/>
</dbReference>
<dbReference type="PROSITE" id="PS50850">
    <property type="entry name" value="MFS"/>
    <property type="match status" value="1"/>
</dbReference>
<evidence type="ECO:0000256" key="4">
    <source>
        <dbReference type="ARBA" id="ARBA00022989"/>
    </source>
</evidence>
<organism evidence="8 9">
    <name type="scientific">Smittium mucronatum</name>
    <dbReference type="NCBI Taxonomy" id="133383"/>
    <lineage>
        <taxon>Eukaryota</taxon>
        <taxon>Fungi</taxon>
        <taxon>Fungi incertae sedis</taxon>
        <taxon>Zoopagomycota</taxon>
        <taxon>Kickxellomycotina</taxon>
        <taxon>Harpellomycetes</taxon>
        <taxon>Harpellales</taxon>
        <taxon>Legeriomycetaceae</taxon>
        <taxon>Smittium</taxon>
    </lineage>
</organism>
<evidence type="ECO:0000256" key="1">
    <source>
        <dbReference type="ARBA" id="ARBA00004141"/>
    </source>
</evidence>
<dbReference type="InterPro" id="IPR005829">
    <property type="entry name" value="Sugar_transporter_CS"/>
</dbReference>
<dbReference type="GO" id="GO:0015149">
    <property type="term" value="F:hexose transmembrane transporter activity"/>
    <property type="evidence" value="ECO:0007669"/>
    <property type="project" value="TreeGrafter"/>
</dbReference>
<accession>A0A1R0GVP3</accession>
<keyword evidence="4 6" id="KW-1133">Transmembrane helix</keyword>
<evidence type="ECO:0000256" key="5">
    <source>
        <dbReference type="ARBA" id="ARBA00023136"/>
    </source>
</evidence>
<dbReference type="PANTHER" id="PTHR23503:SF8">
    <property type="entry name" value="FACILITATED GLUCOSE TRANSPORTER PROTEIN 1"/>
    <property type="match status" value="1"/>
</dbReference>
<feature type="transmembrane region" description="Helical" evidence="6">
    <location>
        <begin position="192"/>
        <end position="214"/>
    </location>
</feature>
<evidence type="ECO:0000313" key="8">
    <source>
        <dbReference type="EMBL" id="OLY80918.1"/>
    </source>
</evidence>
<evidence type="ECO:0000313" key="9">
    <source>
        <dbReference type="Proteomes" id="UP000187455"/>
    </source>
</evidence>
<evidence type="ECO:0000256" key="3">
    <source>
        <dbReference type="ARBA" id="ARBA00022692"/>
    </source>
</evidence>
<proteinExistence type="predicted"/>
<feature type="transmembrane region" description="Helical" evidence="6">
    <location>
        <begin position="164"/>
        <end position="186"/>
    </location>
</feature>
<dbReference type="Pfam" id="PF00083">
    <property type="entry name" value="Sugar_tr"/>
    <property type="match status" value="1"/>
</dbReference>
<dbReference type="Gene3D" id="1.20.1250.20">
    <property type="entry name" value="MFS general substrate transporter like domains"/>
    <property type="match status" value="1"/>
</dbReference>
<feature type="domain" description="Major facilitator superfamily (MFS) profile" evidence="7">
    <location>
        <begin position="1"/>
        <end position="364"/>
    </location>
</feature>
<dbReference type="OrthoDB" id="4540492at2759"/>
<dbReference type="GO" id="GO:0016020">
    <property type="term" value="C:membrane"/>
    <property type="evidence" value="ECO:0007669"/>
    <property type="project" value="UniProtKB-SubCell"/>
</dbReference>
<dbReference type="SUPFAM" id="SSF103473">
    <property type="entry name" value="MFS general substrate transporter"/>
    <property type="match status" value="1"/>
</dbReference>
<comment type="subcellular location">
    <subcellularLocation>
        <location evidence="1">Membrane</location>
        <topology evidence="1">Multi-pass membrane protein</topology>
    </subcellularLocation>
</comment>
<evidence type="ECO:0000256" key="6">
    <source>
        <dbReference type="SAM" id="Phobius"/>
    </source>
</evidence>
<dbReference type="Proteomes" id="UP000187455">
    <property type="component" value="Unassembled WGS sequence"/>
</dbReference>
<feature type="transmembrane region" description="Helical" evidence="6">
    <location>
        <begin position="74"/>
        <end position="95"/>
    </location>
</feature>
<dbReference type="PROSITE" id="PS00217">
    <property type="entry name" value="SUGAR_TRANSPORT_2"/>
    <property type="match status" value="1"/>
</dbReference>
<dbReference type="AlphaFoldDB" id="A0A1R0GVP3"/>
<dbReference type="PROSITE" id="PS00216">
    <property type="entry name" value="SUGAR_TRANSPORT_1"/>
    <property type="match status" value="1"/>
</dbReference>
<gene>
    <name evidence="8" type="ORF">AYI68_g4980</name>
</gene>
<comment type="caution">
    <text evidence="8">The sequence shown here is derived from an EMBL/GenBank/DDBJ whole genome shotgun (WGS) entry which is preliminary data.</text>
</comment>
<dbReference type="STRING" id="133383.A0A1R0GVP3"/>
<dbReference type="EMBL" id="LSSL01002984">
    <property type="protein sequence ID" value="OLY80918.1"/>
    <property type="molecule type" value="Genomic_DNA"/>
</dbReference>
<dbReference type="InterPro" id="IPR005828">
    <property type="entry name" value="MFS_sugar_transport-like"/>
</dbReference>
<keyword evidence="5 6" id="KW-0472">Membrane</keyword>
<keyword evidence="2" id="KW-0813">Transport</keyword>
<evidence type="ECO:0000259" key="7">
    <source>
        <dbReference type="PROSITE" id="PS50850"/>
    </source>
</evidence>
<dbReference type="InterPro" id="IPR045263">
    <property type="entry name" value="GLUT"/>
</dbReference>
<protein>
    <submittedName>
        <fullName evidence="8">Putative metabolite transport protein</fullName>
    </submittedName>
</protein>
<feature type="transmembrane region" description="Helical" evidence="6">
    <location>
        <begin position="107"/>
        <end position="125"/>
    </location>
</feature>
<evidence type="ECO:0000256" key="2">
    <source>
        <dbReference type="ARBA" id="ARBA00022448"/>
    </source>
</evidence>
<feature type="transmembrane region" description="Helical" evidence="6">
    <location>
        <begin position="131"/>
        <end position="152"/>
    </location>
</feature>
<dbReference type="PANTHER" id="PTHR23503">
    <property type="entry name" value="SOLUTE CARRIER FAMILY 2"/>
    <property type="match status" value="1"/>
</dbReference>
<dbReference type="InterPro" id="IPR036259">
    <property type="entry name" value="MFS_trans_sf"/>
</dbReference>
<sequence length="364" mass="41735">MAIEYFKEFPHSPLPTEAELSEGEVIQENQRFNNSAGYKLAELNNPKEYIMSCNLDNRNVGTFELPLCLPMSEVYFGFVTSFLAVGGLIGSIFSSKLADPYGRKNSLIMNSIIMFVGSMFEAFAFSPFMLLFGRFVSGIGAGIGFAIVPMYLTEIAPLEYRGFLNMFNALGVTSGVFISQVMGHFLNKGHGWRIVLGVGIFLSIISGISLLYIVESPRYLYCNNQENESKYILCKLRGTQYVENELRSWKHCGEQNEQVKNDPQSYLSINEEQSKYFHEFDGTEQRINFISIFRTRKYRQAIILDWPEKTFFFLYDIYVCKSWTTNYIFDMQIQLYVGYNDISYSYGVCSGTRYTAVSSYDRAF</sequence>
<keyword evidence="3 6" id="KW-0812">Transmembrane</keyword>